<dbReference type="PANTHER" id="PTHR42718">
    <property type="entry name" value="MAJOR FACILITATOR SUPERFAMILY MULTIDRUG TRANSPORTER MFSC"/>
    <property type="match status" value="1"/>
</dbReference>
<evidence type="ECO:0000256" key="1">
    <source>
        <dbReference type="ARBA" id="ARBA00004651"/>
    </source>
</evidence>
<evidence type="ECO:0000256" key="6">
    <source>
        <dbReference type="SAM" id="Phobius"/>
    </source>
</evidence>
<keyword evidence="3 6" id="KW-0812">Transmembrane</keyword>
<dbReference type="PANTHER" id="PTHR42718:SF9">
    <property type="entry name" value="MAJOR FACILITATOR SUPERFAMILY MULTIDRUG TRANSPORTER MFSC"/>
    <property type="match status" value="1"/>
</dbReference>
<accession>A0ABP6TB39</accession>
<sequence length="440" mass="46612">MANRTTALTAATVRGAWIVWLVGLATYFVAVFHRSSLAVAGLVATERFDISAAQLATFTMLQLLVYAAMQVPVGLLVDRFGSRAVLLTGTLILTVAQAGFALAESYGAALAARLFVGIGDAMTFICVLRLVNAWFAPRRVPVVTQLTGVIGQLGAIASAVPMTWALSTLGWTWAYGLAASLGLVAALAALIVLHDQPGTRTLRGPALSYSAIRASLASSWQQPGTRLGFWVHFTTQFSQTIFALLWGYPFLVEGEGLSPNAASMLLTLMVLSLIAAGPVMGWFTARHPWQRSTLALTIVGAIAIAWTVVLAWPGRAPLAVLVVLVMVIGLGGPGSVIGFDLGRTSNPPARLASATGIINQAGFVASLTVVVAIGAILDWRSGGGPGADYTPDAFRWAMSFQYVLWALGATQIFRYRRKGRAHALLHGLPRTTLPRERASS</sequence>
<feature type="transmembrane region" description="Helical" evidence="6">
    <location>
        <begin position="172"/>
        <end position="193"/>
    </location>
</feature>
<keyword evidence="9" id="KW-1185">Reference proteome</keyword>
<dbReference type="PROSITE" id="PS50850">
    <property type="entry name" value="MFS"/>
    <property type="match status" value="1"/>
</dbReference>
<dbReference type="Gene3D" id="1.20.1250.20">
    <property type="entry name" value="MFS general substrate transporter like domains"/>
    <property type="match status" value="2"/>
</dbReference>
<comment type="subcellular location">
    <subcellularLocation>
        <location evidence="1">Cell membrane</location>
        <topology evidence="1">Multi-pass membrane protein</topology>
    </subcellularLocation>
</comment>
<keyword evidence="4 6" id="KW-1133">Transmembrane helix</keyword>
<feature type="transmembrane region" description="Helical" evidence="6">
    <location>
        <begin position="261"/>
        <end position="282"/>
    </location>
</feature>
<keyword evidence="5 6" id="KW-0472">Membrane</keyword>
<comment type="caution">
    <text evidence="8">The sequence shown here is derived from an EMBL/GenBank/DDBJ whole genome shotgun (WGS) entry which is preliminary data.</text>
</comment>
<reference evidence="9" key="1">
    <citation type="journal article" date="2019" name="Int. J. Syst. Evol. Microbiol.">
        <title>The Global Catalogue of Microorganisms (GCM) 10K type strain sequencing project: providing services to taxonomists for standard genome sequencing and annotation.</title>
        <authorList>
            <consortium name="The Broad Institute Genomics Platform"/>
            <consortium name="The Broad Institute Genome Sequencing Center for Infectious Disease"/>
            <person name="Wu L."/>
            <person name="Ma J."/>
        </authorList>
    </citation>
    <scope>NUCLEOTIDE SEQUENCE [LARGE SCALE GENOMIC DNA]</scope>
    <source>
        <strain evidence="9">JCM 9458</strain>
    </source>
</reference>
<dbReference type="InterPro" id="IPR011701">
    <property type="entry name" value="MFS"/>
</dbReference>
<feature type="transmembrane region" description="Helical" evidence="6">
    <location>
        <begin position="84"/>
        <end position="103"/>
    </location>
</feature>
<evidence type="ECO:0000313" key="8">
    <source>
        <dbReference type="EMBL" id="GAA3397959.1"/>
    </source>
</evidence>
<dbReference type="Proteomes" id="UP001501676">
    <property type="component" value="Unassembled WGS sequence"/>
</dbReference>
<dbReference type="SUPFAM" id="SSF103473">
    <property type="entry name" value="MFS general substrate transporter"/>
    <property type="match status" value="1"/>
</dbReference>
<gene>
    <name evidence="8" type="ORF">GCM10020369_79910</name>
</gene>
<feature type="transmembrane region" description="Helical" evidence="6">
    <location>
        <begin position="52"/>
        <end position="77"/>
    </location>
</feature>
<evidence type="ECO:0000259" key="7">
    <source>
        <dbReference type="PROSITE" id="PS50850"/>
    </source>
</evidence>
<feature type="transmembrane region" description="Helical" evidence="6">
    <location>
        <begin position="143"/>
        <end position="166"/>
    </location>
</feature>
<dbReference type="RefSeq" id="WP_345733545.1">
    <property type="nucleotide sequence ID" value="NZ_BAAAYN010000074.1"/>
</dbReference>
<evidence type="ECO:0000313" key="9">
    <source>
        <dbReference type="Proteomes" id="UP001501676"/>
    </source>
</evidence>
<feature type="transmembrane region" description="Helical" evidence="6">
    <location>
        <begin position="351"/>
        <end position="376"/>
    </location>
</feature>
<name>A0ABP6TB39_9ACTN</name>
<feature type="transmembrane region" description="Helical" evidence="6">
    <location>
        <begin position="396"/>
        <end position="415"/>
    </location>
</feature>
<dbReference type="Pfam" id="PF07690">
    <property type="entry name" value="MFS_1"/>
    <property type="match status" value="1"/>
</dbReference>
<dbReference type="InterPro" id="IPR036259">
    <property type="entry name" value="MFS_trans_sf"/>
</dbReference>
<keyword evidence="2" id="KW-0813">Transport</keyword>
<dbReference type="InterPro" id="IPR020846">
    <property type="entry name" value="MFS_dom"/>
</dbReference>
<evidence type="ECO:0000256" key="4">
    <source>
        <dbReference type="ARBA" id="ARBA00022989"/>
    </source>
</evidence>
<dbReference type="EMBL" id="BAAAYN010000074">
    <property type="protein sequence ID" value="GAA3397959.1"/>
    <property type="molecule type" value="Genomic_DNA"/>
</dbReference>
<protein>
    <submittedName>
        <fullName evidence="8">MFS transporter</fullName>
    </submittedName>
</protein>
<feature type="transmembrane region" description="Helical" evidence="6">
    <location>
        <begin position="109"/>
        <end position="131"/>
    </location>
</feature>
<feature type="transmembrane region" description="Helical" evidence="6">
    <location>
        <begin position="294"/>
        <end position="312"/>
    </location>
</feature>
<feature type="transmembrane region" description="Helical" evidence="6">
    <location>
        <begin position="318"/>
        <end position="339"/>
    </location>
</feature>
<evidence type="ECO:0000256" key="3">
    <source>
        <dbReference type="ARBA" id="ARBA00022692"/>
    </source>
</evidence>
<feature type="domain" description="Major facilitator superfamily (MFS) profile" evidence="7">
    <location>
        <begin position="19"/>
        <end position="420"/>
    </location>
</feature>
<proteinExistence type="predicted"/>
<feature type="transmembrane region" description="Helical" evidence="6">
    <location>
        <begin position="12"/>
        <end position="32"/>
    </location>
</feature>
<evidence type="ECO:0000256" key="5">
    <source>
        <dbReference type="ARBA" id="ARBA00023136"/>
    </source>
</evidence>
<organism evidence="8 9">
    <name type="scientific">Cryptosporangium minutisporangium</name>
    <dbReference type="NCBI Taxonomy" id="113569"/>
    <lineage>
        <taxon>Bacteria</taxon>
        <taxon>Bacillati</taxon>
        <taxon>Actinomycetota</taxon>
        <taxon>Actinomycetes</taxon>
        <taxon>Cryptosporangiales</taxon>
        <taxon>Cryptosporangiaceae</taxon>
        <taxon>Cryptosporangium</taxon>
    </lineage>
</organism>
<dbReference type="CDD" id="cd06174">
    <property type="entry name" value="MFS"/>
    <property type="match status" value="1"/>
</dbReference>
<feature type="transmembrane region" description="Helical" evidence="6">
    <location>
        <begin position="227"/>
        <end position="249"/>
    </location>
</feature>
<evidence type="ECO:0000256" key="2">
    <source>
        <dbReference type="ARBA" id="ARBA00022448"/>
    </source>
</evidence>